<keyword evidence="3" id="KW-0488">Methylation</keyword>
<dbReference type="InterPro" id="IPR003660">
    <property type="entry name" value="HAMP_dom"/>
</dbReference>
<evidence type="ECO:0000256" key="8">
    <source>
        <dbReference type="ARBA" id="ARBA00023136"/>
    </source>
</evidence>
<feature type="transmembrane region" description="Helical" evidence="13">
    <location>
        <begin position="188"/>
        <end position="211"/>
    </location>
</feature>
<keyword evidence="12" id="KW-0175">Coiled coil</keyword>
<evidence type="ECO:0000256" key="1">
    <source>
        <dbReference type="ARBA" id="ARBA00004429"/>
    </source>
</evidence>
<dbReference type="GO" id="GO:0007165">
    <property type="term" value="P:signal transduction"/>
    <property type="evidence" value="ECO:0007669"/>
    <property type="project" value="UniProtKB-KW"/>
</dbReference>
<comment type="subcellular location">
    <subcellularLocation>
        <location evidence="1">Cell inner membrane</location>
        <topology evidence="1">Multi-pass membrane protein</topology>
    </subcellularLocation>
</comment>
<keyword evidence="17" id="KW-1185">Reference proteome</keyword>
<evidence type="ECO:0000256" key="11">
    <source>
        <dbReference type="PROSITE-ProRule" id="PRU00284"/>
    </source>
</evidence>
<dbReference type="EMBL" id="RQIS01000011">
    <property type="protein sequence ID" value="RQH04935.1"/>
    <property type="molecule type" value="Genomic_DNA"/>
</dbReference>
<dbReference type="GO" id="GO:0005886">
    <property type="term" value="C:plasma membrane"/>
    <property type="evidence" value="ECO:0007669"/>
    <property type="project" value="UniProtKB-SubCell"/>
</dbReference>
<keyword evidence="6 13" id="KW-0812">Transmembrane</keyword>
<evidence type="ECO:0000256" key="6">
    <source>
        <dbReference type="ARBA" id="ARBA00022692"/>
    </source>
</evidence>
<dbReference type="InterPro" id="IPR004090">
    <property type="entry name" value="Chemotax_Me-accpt_rcpt"/>
</dbReference>
<dbReference type="PROSITE" id="PS50885">
    <property type="entry name" value="HAMP"/>
    <property type="match status" value="1"/>
</dbReference>
<dbReference type="Gene3D" id="1.10.287.950">
    <property type="entry name" value="Methyl-accepting chemotaxis protein"/>
    <property type="match status" value="1"/>
</dbReference>
<dbReference type="RefSeq" id="WP_124152070.1">
    <property type="nucleotide sequence ID" value="NZ_RQIS01000011.1"/>
</dbReference>
<comment type="caution">
    <text evidence="16">The sequence shown here is derived from an EMBL/GenBank/DDBJ whole genome shotgun (WGS) entry which is preliminary data.</text>
</comment>
<dbReference type="AlphaFoldDB" id="A0A3N6MSX3"/>
<sequence>MLKNRTIRGRLTVFVVIFIGLMLMVITVASGVLKLTNESLRDARRSSLAMMSLKSSSEQLLRVRVDLGGSETEALFGSGKSTDGLLAQAHQMLNESNEAFRAYANGPFDSEEEARLARAAAQARTVFVEQVLEPEHKALVNNDFNTFRSIEGETAARYYTAYTKAIDELEQYQTQIQDRDADSAVVRFHYALVLFAILAAFGVLIGVAASVRVTASIVKPVNQAIRHFESIAAGDLSIDVRVRSRDELGRLLTALMHMREALSNTVSGVRGSTDAIALGASEIAAGNADLASRTSQQAAALEQTAASLEELSATVKQNTASAKQANHLAQGAFDTVTRGADFVTRVTETMNEISTSSRKVAEITGIIEGIAFQTNILALNAAVEAARAGDQGRGFAVVASEVRSLAQRSGTAAKEIKDLIAESGASVEQGTMLVQDTRRTMEDAREAVGRVTGIMGEIEAAALEQSGGIEQVHTAIAQIDKATQSNASLVEEAAAAANSLEEQAGVLRNTVAVFRIGSNDAAALRAPGARAQHGGAAYLRGGVEPALI</sequence>
<evidence type="ECO:0000256" key="9">
    <source>
        <dbReference type="ARBA" id="ARBA00023224"/>
    </source>
</evidence>
<dbReference type="Proteomes" id="UP000272778">
    <property type="component" value="Unassembled WGS sequence"/>
</dbReference>
<feature type="coiled-coil region" evidence="12">
    <location>
        <begin position="291"/>
        <end position="318"/>
    </location>
</feature>
<feature type="domain" description="HAMP" evidence="15">
    <location>
        <begin position="215"/>
        <end position="267"/>
    </location>
</feature>
<evidence type="ECO:0000259" key="14">
    <source>
        <dbReference type="PROSITE" id="PS50111"/>
    </source>
</evidence>
<dbReference type="Pfam" id="PF00015">
    <property type="entry name" value="MCPsignal"/>
    <property type="match status" value="1"/>
</dbReference>
<dbReference type="SUPFAM" id="SSF47170">
    <property type="entry name" value="Aspartate receptor, ligand-binding domain"/>
    <property type="match status" value="1"/>
</dbReference>
<dbReference type="Pfam" id="PF02203">
    <property type="entry name" value="TarH"/>
    <property type="match status" value="1"/>
</dbReference>
<dbReference type="SMART" id="SM00304">
    <property type="entry name" value="HAMP"/>
    <property type="match status" value="1"/>
</dbReference>
<evidence type="ECO:0000256" key="7">
    <source>
        <dbReference type="ARBA" id="ARBA00022989"/>
    </source>
</evidence>
<keyword evidence="8 13" id="KW-0472">Membrane</keyword>
<dbReference type="PROSITE" id="PS50111">
    <property type="entry name" value="CHEMOTAXIS_TRANSDUC_2"/>
    <property type="match status" value="1"/>
</dbReference>
<dbReference type="InterPro" id="IPR035440">
    <property type="entry name" value="4HB_MCP_dom_sf"/>
</dbReference>
<dbReference type="SUPFAM" id="SSF58104">
    <property type="entry name" value="Methyl-accepting chemotaxis protein (MCP) signaling domain"/>
    <property type="match status" value="1"/>
</dbReference>
<dbReference type="PRINTS" id="PR00260">
    <property type="entry name" value="CHEMTRNSDUCR"/>
</dbReference>
<dbReference type="Gene3D" id="1.20.120.30">
    <property type="entry name" value="Aspartate receptor, ligand-binding domain"/>
    <property type="match status" value="1"/>
</dbReference>
<evidence type="ECO:0000313" key="17">
    <source>
        <dbReference type="Proteomes" id="UP000272778"/>
    </source>
</evidence>
<dbReference type="CDD" id="cd11386">
    <property type="entry name" value="MCP_signal"/>
    <property type="match status" value="1"/>
</dbReference>
<dbReference type="CDD" id="cd06225">
    <property type="entry name" value="HAMP"/>
    <property type="match status" value="1"/>
</dbReference>
<evidence type="ECO:0000313" key="16">
    <source>
        <dbReference type="EMBL" id="RQH04935.1"/>
    </source>
</evidence>
<dbReference type="InterPro" id="IPR004089">
    <property type="entry name" value="MCPsignal_dom"/>
</dbReference>
<comment type="similarity">
    <text evidence="10">Belongs to the methyl-accepting chemotaxis (MCP) protein family.</text>
</comment>
<dbReference type="InterPro" id="IPR051310">
    <property type="entry name" value="MCP_chemotaxis"/>
</dbReference>
<dbReference type="GO" id="GO:0004888">
    <property type="term" value="F:transmembrane signaling receptor activity"/>
    <property type="evidence" value="ECO:0007669"/>
    <property type="project" value="InterPro"/>
</dbReference>
<dbReference type="SMART" id="SM00283">
    <property type="entry name" value="MA"/>
    <property type="match status" value="1"/>
</dbReference>
<evidence type="ECO:0000256" key="5">
    <source>
        <dbReference type="ARBA" id="ARBA00022519"/>
    </source>
</evidence>
<evidence type="ECO:0000256" key="2">
    <source>
        <dbReference type="ARBA" id="ARBA00022475"/>
    </source>
</evidence>
<keyword evidence="4" id="KW-0145">Chemotaxis</keyword>
<dbReference type="PANTHER" id="PTHR43531:SF14">
    <property type="entry name" value="METHYL-ACCEPTING CHEMOTAXIS PROTEIN I-RELATED"/>
    <property type="match status" value="1"/>
</dbReference>
<organism evidence="16 17">
    <name type="scientific">Paraburkholderia dinghuensis</name>
    <dbReference type="NCBI Taxonomy" id="2305225"/>
    <lineage>
        <taxon>Bacteria</taxon>
        <taxon>Pseudomonadati</taxon>
        <taxon>Pseudomonadota</taxon>
        <taxon>Betaproteobacteria</taxon>
        <taxon>Burkholderiales</taxon>
        <taxon>Burkholderiaceae</taxon>
        <taxon>Paraburkholderia</taxon>
    </lineage>
</organism>
<keyword evidence="2" id="KW-1003">Cell membrane</keyword>
<dbReference type="GO" id="GO:0006935">
    <property type="term" value="P:chemotaxis"/>
    <property type="evidence" value="ECO:0007669"/>
    <property type="project" value="UniProtKB-KW"/>
</dbReference>
<dbReference type="OrthoDB" id="9806477at2"/>
<dbReference type="PANTHER" id="PTHR43531">
    <property type="entry name" value="PROTEIN ICFG"/>
    <property type="match status" value="1"/>
</dbReference>
<keyword evidence="5" id="KW-0997">Cell inner membrane</keyword>
<dbReference type="InterPro" id="IPR003122">
    <property type="entry name" value="Tar_rcpt_lig-bd"/>
</dbReference>
<evidence type="ECO:0000256" key="10">
    <source>
        <dbReference type="ARBA" id="ARBA00029447"/>
    </source>
</evidence>
<feature type="domain" description="Methyl-accepting transducer" evidence="14">
    <location>
        <begin position="272"/>
        <end position="501"/>
    </location>
</feature>
<evidence type="ECO:0000256" key="12">
    <source>
        <dbReference type="SAM" id="Coils"/>
    </source>
</evidence>
<keyword evidence="9 11" id="KW-0807">Transducer</keyword>
<dbReference type="Pfam" id="PF00672">
    <property type="entry name" value="HAMP"/>
    <property type="match status" value="1"/>
</dbReference>
<accession>A0A3N6MSX3</accession>
<keyword evidence="7 13" id="KW-1133">Transmembrane helix</keyword>
<proteinExistence type="inferred from homology"/>
<feature type="transmembrane region" description="Helical" evidence="13">
    <location>
        <begin position="12"/>
        <end position="35"/>
    </location>
</feature>
<dbReference type="FunFam" id="1.10.287.950:FF:000001">
    <property type="entry name" value="Methyl-accepting chemotaxis sensory transducer"/>
    <property type="match status" value="1"/>
</dbReference>
<evidence type="ECO:0000256" key="13">
    <source>
        <dbReference type="SAM" id="Phobius"/>
    </source>
</evidence>
<gene>
    <name evidence="16" type="ORF">D1Y85_16090</name>
</gene>
<evidence type="ECO:0000259" key="15">
    <source>
        <dbReference type="PROSITE" id="PS50885"/>
    </source>
</evidence>
<evidence type="ECO:0000256" key="4">
    <source>
        <dbReference type="ARBA" id="ARBA00022500"/>
    </source>
</evidence>
<protein>
    <submittedName>
        <fullName evidence="16">HAMP domain-containing protein</fullName>
    </submittedName>
</protein>
<reference evidence="16 17" key="1">
    <citation type="submission" date="2018-11" db="EMBL/GenBank/DDBJ databases">
        <title>Paraburkholderia sp. DHOA04, isolated from soil.</title>
        <authorList>
            <person name="Gao Z.-H."/>
            <person name="Qiu L.-H."/>
            <person name="Fu J.-C."/>
        </authorList>
    </citation>
    <scope>NUCLEOTIDE SEQUENCE [LARGE SCALE GENOMIC DNA]</scope>
    <source>
        <strain evidence="16 17">DHOA04</strain>
    </source>
</reference>
<name>A0A3N6MSX3_9BURK</name>
<evidence type="ECO:0000256" key="3">
    <source>
        <dbReference type="ARBA" id="ARBA00022481"/>
    </source>
</evidence>